<dbReference type="SMART" id="SM00645">
    <property type="entry name" value="Pept_C1"/>
    <property type="match status" value="1"/>
</dbReference>
<dbReference type="SUPFAM" id="SSF54001">
    <property type="entry name" value="Cysteine proteinases"/>
    <property type="match status" value="1"/>
</dbReference>
<evidence type="ECO:0000256" key="1">
    <source>
        <dbReference type="ARBA" id="ARBA00008455"/>
    </source>
</evidence>
<comment type="caution">
    <text evidence="3">The sequence shown here is derived from an EMBL/GenBank/DDBJ whole genome shotgun (WGS) entry which is preliminary data.</text>
</comment>
<dbReference type="GO" id="GO:0008234">
    <property type="term" value="F:cysteine-type peptidase activity"/>
    <property type="evidence" value="ECO:0007669"/>
    <property type="project" value="InterPro"/>
</dbReference>
<feature type="domain" description="Peptidase C1A papain C-terminal" evidence="2">
    <location>
        <begin position="3"/>
        <end position="148"/>
    </location>
</feature>
<sequence length="149" mass="15793">MLYHIGSYIKDNGGIESDASYPYTASDGGRCKATGHSVATLSSYVDIPAGSETDLLDAVATAGPVVVVVDATRYGFQMYSGGVYDDPGCSATYENHSALAVGYGTEDGKDYWLVKNSWGTDWGADGYIKMRRNANSQCGIADMASYPVV</sequence>
<dbReference type="InterPro" id="IPR039417">
    <property type="entry name" value="Peptidase_C1A_papain-like"/>
</dbReference>
<dbReference type="Pfam" id="PF00112">
    <property type="entry name" value="Peptidase_C1"/>
    <property type="match status" value="1"/>
</dbReference>
<dbReference type="AlphaFoldDB" id="A0A6A4V6R0"/>
<evidence type="ECO:0000313" key="3">
    <source>
        <dbReference type="EMBL" id="KAF0291937.1"/>
    </source>
</evidence>
<organism evidence="3 4">
    <name type="scientific">Amphibalanus amphitrite</name>
    <name type="common">Striped barnacle</name>
    <name type="synonym">Balanus amphitrite</name>
    <dbReference type="NCBI Taxonomy" id="1232801"/>
    <lineage>
        <taxon>Eukaryota</taxon>
        <taxon>Metazoa</taxon>
        <taxon>Ecdysozoa</taxon>
        <taxon>Arthropoda</taxon>
        <taxon>Crustacea</taxon>
        <taxon>Multicrustacea</taxon>
        <taxon>Cirripedia</taxon>
        <taxon>Thoracica</taxon>
        <taxon>Thoracicalcarea</taxon>
        <taxon>Balanomorpha</taxon>
        <taxon>Balanoidea</taxon>
        <taxon>Balanidae</taxon>
        <taxon>Amphibalaninae</taxon>
        <taxon>Amphibalanus</taxon>
    </lineage>
</organism>
<comment type="similarity">
    <text evidence="1">Belongs to the peptidase C1 family.</text>
</comment>
<protein>
    <submittedName>
        <fullName evidence="3">Digestive cysteine proteinase 2</fullName>
    </submittedName>
</protein>
<evidence type="ECO:0000259" key="2">
    <source>
        <dbReference type="SMART" id="SM00645"/>
    </source>
</evidence>
<name>A0A6A4V6R0_AMPAM</name>
<dbReference type="EMBL" id="VIIS01001847">
    <property type="protein sequence ID" value="KAF0291937.1"/>
    <property type="molecule type" value="Genomic_DNA"/>
</dbReference>
<dbReference type="GO" id="GO:0006508">
    <property type="term" value="P:proteolysis"/>
    <property type="evidence" value="ECO:0007669"/>
    <property type="project" value="InterPro"/>
</dbReference>
<accession>A0A6A4V6R0</accession>
<dbReference type="InterPro" id="IPR013128">
    <property type="entry name" value="Peptidase_C1A"/>
</dbReference>
<dbReference type="PANTHER" id="PTHR12411">
    <property type="entry name" value="CYSTEINE PROTEASE FAMILY C1-RELATED"/>
    <property type="match status" value="1"/>
</dbReference>
<dbReference type="InterPro" id="IPR038765">
    <property type="entry name" value="Papain-like_cys_pep_sf"/>
</dbReference>
<dbReference type="Proteomes" id="UP000440578">
    <property type="component" value="Unassembled WGS sequence"/>
</dbReference>
<evidence type="ECO:0000313" key="4">
    <source>
        <dbReference type="Proteomes" id="UP000440578"/>
    </source>
</evidence>
<dbReference type="InterPro" id="IPR025661">
    <property type="entry name" value="Pept_asp_AS"/>
</dbReference>
<dbReference type="PROSITE" id="PS00640">
    <property type="entry name" value="THIOL_PROTEASE_ASN"/>
    <property type="match status" value="1"/>
</dbReference>
<dbReference type="CDD" id="cd02248">
    <property type="entry name" value="Peptidase_C1A"/>
    <property type="match status" value="1"/>
</dbReference>
<reference evidence="3 4" key="1">
    <citation type="submission" date="2019-07" db="EMBL/GenBank/DDBJ databases">
        <title>Draft genome assembly of a fouling barnacle, Amphibalanus amphitrite (Darwin, 1854): The first reference genome for Thecostraca.</title>
        <authorList>
            <person name="Kim W."/>
        </authorList>
    </citation>
    <scope>NUCLEOTIDE SEQUENCE [LARGE SCALE GENOMIC DNA]</scope>
    <source>
        <strain evidence="3">SNU_AA5</strain>
        <tissue evidence="3">Soma without cirri and trophi</tissue>
    </source>
</reference>
<proteinExistence type="inferred from homology"/>
<dbReference type="InterPro" id="IPR000668">
    <property type="entry name" value="Peptidase_C1A_C"/>
</dbReference>
<keyword evidence="4" id="KW-1185">Reference proteome</keyword>
<gene>
    <name evidence="3" type="primary">LCP2_1</name>
    <name evidence="3" type="ORF">FJT64_009983</name>
</gene>
<dbReference type="Gene3D" id="3.90.70.10">
    <property type="entry name" value="Cysteine proteinases"/>
    <property type="match status" value="1"/>
</dbReference>